<name>A0A084W827_ANOSI</name>
<evidence type="ECO:0000313" key="4">
    <source>
        <dbReference type="Proteomes" id="UP000030765"/>
    </source>
</evidence>
<feature type="compositionally biased region" description="Basic and acidic residues" evidence="1">
    <location>
        <begin position="81"/>
        <end position="96"/>
    </location>
</feature>
<dbReference type="EMBL" id="KE525317">
    <property type="protein sequence ID" value="KFB46371.1"/>
    <property type="molecule type" value="Genomic_DNA"/>
</dbReference>
<dbReference type="AlphaFoldDB" id="A0A084W827"/>
<dbReference type="VEuPathDB" id="VectorBase:ASIC014363"/>
<sequence>METDNDIIIFYNVDSGTSGLPFPRVARPVPVYCHYEWRWRISDSVAVGKLRPRKTGATGPAAFLTDWPASARTGILETRCSREGVSRSVPPDKDGSSRATPRSGECTFAYTRNGKDLDRGHSGLVVV</sequence>
<dbReference type="EnsemblMetazoa" id="ASIC014363-RA">
    <property type="protein sequence ID" value="ASIC014363-PA"/>
    <property type="gene ID" value="ASIC014363"/>
</dbReference>
<protein>
    <submittedName>
        <fullName evidence="2 3">Protein bassoon</fullName>
    </submittedName>
</protein>
<keyword evidence="4" id="KW-1185">Reference proteome</keyword>
<feature type="region of interest" description="Disordered" evidence="1">
    <location>
        <begin position="81"/>
        <end position="106"/>
    </location>
</feature>
<evidence type="ECO:0000313" key="2">
    <source>
        <dbReference type="EMBL" id="KFB46371.1"/>
    </source>
</evidence>
<evidence type="ECO:0000313" key="3">
    <source>
        <dbReference type="EnsemblMetazoa" id="ASIC014363-PA"/>
    </source>
</evidence>
<dbReference type="EMBL" id="ATLV01021351">
    <property type="status" value="NOT_ANNOTATED_CDS"/>
    <property type="molecule type" value="Genomic_DNA"/>
</dbReference>
<gene>
    <name evidence="2" type="ORF">ZHAS_00014363</name>
</gene>
<proteinExistence type="predicted"/>
<dbReference type="Proteomes" id="UP000030765">
    <property type="component" value="Unassembled WGS sequence"/>
</dbReference>
<organism evidence="2">
    <name type="scientific">Anopheles sinensis</name>
    <name type="common">Mosquito</name>
    <dbReference type="NCBI Taxonomy" id="74873"/>
    <lineage>
        <taxon>Eukaryota</taxon>
        <taxon>Metazoa</taxon>
        <taxon>Ecdysozoa</taxon>
        <taxon>Arthropoda</taxon>
        <taxon>Hexapoda</taxon>
        <taxon>Insecta</taxon>
        <taxon>Pterygota</taxon>
        <taxon>Neoptera</taxon>
        <taxon>Endopterygota</taxon>
        <taxon>Diptera</taxon>
        <taxon>Nematocera</taxon>
        <taxon>Culicoidea</taxon>
        <taxon>Culicidae</taxon>
        <taxon>Anophelinae</taxon>
        <taxon>Anopheles</taxon>
    </lineage>
</organism>
<reference evidence="3" key="2">
    <citation type="submission" date="2020-05" db="UniProtKB">
        <authorList>
            <consortium name="EnsemblMetazoa"/>
        </authorList>
    </citation>
    <scope>IDENTIFICATION</scope>
</reference>
<reference evidence="2 4" key="1">
    <citation type="journal article" date="2014" name="BMC Genomics">
        <title>Genome sequence of Anopheles sinensis provides insight into genetics basis of mosquito competence for malaria parasites.</title>
        <authorList>
            <person name="Zhou D."/>
            <person name="Zhang D."/>
            <person name="Ding G."/>
            <person name="Shi L."/>
            <person name="Hou Q."/>
            <person name="Ye Y."/>
            <person name="Xu Y."/>
            <person name="Zhou H."/>
            <person name="Xiong C."/>
            <person name="Li S."/>
            <person name="Yu J."/>
            <person name="Hong S."/>
            <person name="Yu X."/>
            <person name="Zou P."/>
            <person name="Chen C."/>
            <person name="Chang X."/>
            <person name="Wang W."/>
            <person name="Lv Y."/>
            <person name="Sun Y."/>
            <person name="Ma L."/>
            <person name="Shen B."/>
            <person name="Zhu C."/>
        </authorList>
    </citation>
    <scope>NUCLEOTIDE SEQUENCE [LARGE SCALE GENOMIC DNA]</scope>
</reference>
<accession>A0A084W827</accession>
<evidence type="ECO:0000256" key="1">
    <source>
        <dbReference type="SAM" id="MobiDB-lite"/>
    </source>
</evidence>